<feature type="compositionally biased region" description="Low complexity" evidence="1">
    <location>
        <begin position="24"/>
        <end position="35"/>
    </location>
</feature>
<proteinExistence type="predicted"/>
<reference evidence="2 3" key="1">
    <citation type="submission" date="2018-08" db="EMBL/GenBank/DDBJ databases">
        <authorList>
            <person name="Washington J.M."/>
            <person name="Garlena R.A."/>
            <person name="Russell D.A."/>
            <person name="Pope W.H."/>
            <person name="Jacobs-Sera D."/>
            <person name="Hatfull G.F."/>
        </authorList>
    </citation>
    <scope>NUCLEOTIDE SEQUENCE [LARGE SCALE GENOMIC DNA]</scope>
</reference>
<organism evidence="2 3">
    <name type="scientific">Mycobacterium phage Saguaro</name>
    <dbReference type="NCBI Taxonomy" id="2315616"/>
    <lineage>
        <taxon>Viruses</taxon>
        <taxon>Duplodnaviria</taxon>
        <taxon>Heunggongvirae</taxon>
        <taxon>Uroviricota</taxon>
        <taxon>Caudoviricetes</taxon>
        <taxon>Bclasvirinae</taxon>
        <taxon>Saguarovirus</taxon>
        <taxon>Saguarovirus saguaro</taxon>
    </lineage>
</organism>
<gene>
    <name evidence="2" type="primary">82</name>
    <name evidence="2" type="ORF">SEA_SAGUARO_82</name>
</gene>
<dbReference type="EMBL" id="MH744423">
    <property type="protein sequence ID" value="AYD82074.1"/>
    <property type="molecule type" value="Genomic_DNA"/>
</dbReference>
<dbReference type="Proteomes" id="UP000269292">
    <property type="component" value="Segment"/>
</dbReference>
<name>A0A386KCP9_9CAUD</name>
<accession>A0A386KCP9</accession>
<dbReference type="GeneID" id="60321149"/>
<evidence type="ECO:0000313" key="3">
    <source>
        <dbReference type="Proteomes" id="UP000269292"/>
    </source>
</evidence>
<keyword evidence="3" id="KW-1185">Reference proteome</keyword>
<evidence type="ECO:0000256" key="1">
    <source>
        <dbReference type="SAM" id="MobiDB-lite"/>
    </source>
</evidence>
<dbReference type="KEGG" id="vg:60321149"/>
<evidence type="ECO:0000313" key="2">
    <source>
        <dbReference type="EMBL" id="AYD82074.1"/>
    </source>
</evidence>
<dbReference type="RefSeq" id="YP_009949745.1">
    <property type="nucleotide sequence ID" value="NC_051583.1"/>
</dbReference>
<protein>
    <submittedName>
        <fullName evidence="2">Uncharacterized protein</fullName>
    </submittedName>
</protein>
<sequence length="166" mass="18230">MPVISAAQLREEARKAREIADQLATAARDATAAEAAARRPKEPTPGDEPEYVVFRRYTSGREYHYAAVGWRIGNTVRWAVTGQETRRFNWAGLLEFIGETNWNSIRVVTDTLAVLPPGAEPPAAEYMGAFGKVKRTESVVEPLVRAEVPVDKHPSAFADYAGPYGG</sequence>
<feature type="region of interest" description="Disordered" evidence="1">
    <location>
        <begin position="24"/>
        <end position="49"/>
    </location>
</feature>